<organism evidence="3 4">
    <name type="scientific">Pyrobaculum arsenaticum</name>
    <dbReference type="NCBI Taxonomy" id="121277"/>
    <lineage>
        <taxon>Archaea</taxon>
        <taxon>Thermoproteota</taxon>
        <taxon>Thermoprotei</taxon>
        <taxon>Thermoproteales</taxon>
        <taxon>Thermoproteaceae</taxon>
        <taxon>Pyrobaculum</taxon>
    </lineage>
</organism>
<evidence type="ECO:0000259" key="2">
    <source>
        <dbReference type="Pfam" id="PF08423"/>
    </source>
</evidence>
<feature type="domain" description="Rad51-like C-terminal" evidence="2">
    <location>
        <begin position="1"/>
        <end position="111"/>
    </location>
</feature>
<sequence length="135" mass="15243">MDSIIEPFRAQFRGREKLASRQQWLHYLVDLLRRRTFQGATVILTNQVSARPELIGEEDAPAGGNILLHTANTIWRMRRKGQDAGYIEALDVPGLARGAKFSYTIRDDGLTAVLKKFLKSGFFGGNFLKFSGRSR</sequence>
<dbReference type="AlphaFoldDB" id="A0A7L4P9B6"/>
<reference evidence="3 4" key="1">
    <citation type="journal article" date="2020" name="Nat. Commun.">
        <title>The structures of two archaeal type IV pili illuminate evolutionary relationships.</title>
        <authorList>
            <person name="Wang F."/>
            <person name="Baquero D.P."/>
            <person name="Su Z."/>
            <person name="Beltran L.C."/>
            <person name="Prangishvili D."/>
            <person name="Krupovic M."/>
            <person name="Egelman E.H."/>
        </authorList>
    </citation>
    <scope>NUCLEOTIDE SEQUENCE [LARGE SCALE GENOMIC DNA]</scope>
    <source>
        <strain evidence="3 4">2GA</strain>
    </source>
</reference>
<dbReference type="PANTHER" id="PTHR22942:SF30">
    <property type="entry name" value="MEIOTIC RECOMBINATION PROTEIN DMC1_LIM15 HOMOLOG"/>
    <property type="match status" value="1"/>
</dbReference>
<accession>A0A7L4P9B6</accession>
<dbReference type="GO" id="GO:0003677">
    <property type="term" value="F:DNA binding"/>
    <property type="evidence" value="ECO:0007669"/>
    <property type="project" value="UniProtKB-KW"/>
</dbReference>
<dbReference type="Gene3D" id="3.40.50.300">
    <property type="entry name" value="P-loop containing nucleotide triphosphate hydrolases"/>
    <property type="match status" value="1"/>
</dbReference>
<comment type="caution">
    <text evidence="3">The sequence shown here is derived from an EMBL/GenBank/DDBJ whole genome shotgun (WGS) entry which is preliminary data.</text>
</comment>
<evidence type="ECO:0000256" key="1">
    <source>
        <dbReference type="ARBA" id="ARBA00023125"/>
    </source>
</evidence>
<evidence type="ECO:0000313" key="3">
    <source>
        <dbReference type="EMBL" id="NYR15263.1"/>
    </source>
</evidence>
<dbReference type="Pfam" id="PF08423">
    <property type="entry name" value="Rad51"/>
    <property type="match status" value="1"/>
</dbReference>
<dbReference type="InterPro" id="IPR027417">
    <property type="entry name" value="P-loop_NTPase"/>
</dbReference>
<evidence type="ECO:0000313" key="4">
    <source>
        <dbReference type="Proteomes" id="UP000554766"/>
    </source>
</evidence>
<dbReference type="EMBL" id="JAAVJF010000002">
    <property type="protein sequence ID" value="NYR15263.1"/>
    <property type="molecule type" value="Genomic_DNA"/>
</dbReference>
<gene>
    <name evidence="3" type="ORF">HC235_04725</name>
</gene>
<protein>
    <recommendedName>
        <fullName evidence="2">Rad51-like C-terminal domain-containing protein</fullName>
    </recommendedName>
</protein>
<name>A0A7L4P9B6_9CREN</name>
<keyword evidence="4" id="KW-1185">Reference proteome</keyword>
<dbReference type="PANTHER" id="PTHR22942">
    <property type="entry name" value="RECA/RAD51/RADA DNA STRAND-PAIRING FAMILY MEMBER"/>
    <property type="match status" value="1"/>
</dbReference>
<proteinExistence type="predicted"/>
<keyword evidence="1" id="KW-0238">DNA-binding</keyword>
<dbReference type="InterPro" id="IPR013632">
    <property type="entry name" value="Rad51_C"/>
</dbReference>
<dbReference type="SUPFAM" id="SSF52540">
    <property type="entry name" value="P-loop containing nucleoside triphosphate hydrolases"/>
    <property type="match status" value="1"/>
</dbReference>
<dbReference type="Proteomes" id="UP000554766">
    <property type="component" value="Unassembled WGS sequence"/>
</dbReference>